<evidence type="ECO:0000256" key="2">
    <source>
        <dbReference type="ARBA" id="ARBA00022679"/>
    </source>
</evidence>
<gene>
    <name evidence="8" type="primary">lacC</name>
    <name evidence="8" type="ORF">DEAC_c25870</name>
</gene>
<dbReference type="UniPathway" id="UPA00704">
    <property type="reaction ID" value="UER00715"/>
</dbReference>
<dbReference type="CDD" id="cd01164">
    <property type="entry name" value="FruK_PfkB_like"/>
    <property type="match status" value="1"/>
</dbReference>
<accession>A0A0J1FPN3</accession>
<dbReference type="InterPro" id="IPR011611">
    <property type="entry name" value="PfkB_dom"/>
</dbReference>
<reference evidence="8 9" key="1">
    <citation type="submission" date="2015-06" db="EMBL/GenBank/DDBJ databases">
        <title>Draft genome of the moderately acidophilic sulfate reducer Candidatus Desulfosporosinus acididurans strain M1.</title>
        <authorList>
            <person name="Poehlein A."/>
            <person name="Petzsch P."/>
            <person name="Johnson B.D."/>
            <person name="Schloemann M."/>
            <person name="Daniel R."/>
            <person name="Muehling M."/>
        </authorList>
    </citation>
    <scope>NUCLEOTIDE SEQUENCE [LARGE SCALE GENOMIC DNA]</scope>
    <source>
        <strain evidence="8 9">M1</strain>
    </source>
</reference>
<dbReference type="AlphaFoldDB" id="A0A0J1FPN3"/>
<dbReference type="FunFam" id="3.40.1190.20:FF:000001">
    <property type="entry name" value="Phosphofructokinase"/>
    <property type="match status" value="1"/>
</dbReference>
<comment type="catalytic activity">
    <reaction evidence="6">
        <text>D-tagatofuranose 6-phosphate + ATP = D-tagatofuranose 1,6-bisphosphate + ADP + H(+)</text>
        <dbReference type="Rhea" id="RHEA:12420"/>
        <dbReference type="ChEBI" id="CHEBI:15378"/>
        <dbReference type="ChEBI" id="CHEBI:30616"/>
        <dbReference type="ChEBI" id="CHEBI:58694"/>
        <dbReference type="ChEBI" id="CHEBI:58695"/>
        <dbReference type="ChEBI" id="CHEBI:456216"/>
        <dbReference type="EC" id="2.7.1.144"/>
    </reaction>
</comment>
<organism evidence="8 9">
    <name type="scientific">Desulfosporosinus acididurans</name>
    <dbReference type="NCBI Taxonomy" id="476652"/>
    <lineage>
        <taxon>Bacteria</taxon>
        <taxon>Bacillati</taxon>
        <taxon>Bacillota</taxon>
        <taxon>Clostridia</taxon>
        <taxon>Eubacteriales</taxon>
        <taxon>Desulfitobacteriaceae</taxon>
        <taxon>Desulfosporosinus</taxon>
    </lineage>
</organism>
<comment type="pathway">
    <text evidence="6">Carbohydrate metabolism; D-tagatose 6-phosphate degradation; D-glyceraldehyde 3-phosphate and glycerone phosphate from D-tagatose 6-phosphate: step 1/2.</text>
</comment>
<comment type="caution">
    <text evidence="8">The sequence shown here is derived from an EMBL/GenBank/DDBJ whole genome shotgun (WGS) entry which is preliminary data.</text>
</comment>
<dbReference type="GO" id="GO:0005829">
    <property type="term" value="C:cytosol"/>
    <property type="evidence" value="ECO:0007669"/>
    <property type="project" value="TreeGrafter"/>
</dbReference>
<dbReference type="GO" id="GO:0016052">
    <property type="term" value="P:carbohydrate catabolic process"/>
    <property type="evidence" value="ECO:0007669"/>
    <property type="project" value="UniProtKB-ARBA"/>
</dbReference>
<dbReference type="PIRSF" id="PIRSF000535">
    <property type="entry name" value="1PFK/6PFK/LacC"/>
    <property type="match status" value="1"/>
</dbReference>
<comment type="similarity">
    <text evidence="1">Belongs to the carbohydrate kinase pfkB family.</text>
</comment>
<evidence type="ECO:0000256" key="5">
    <source>
        <dbReference type="ARBA" id="ARBA00022840"/>
    </source>
</evidence>
<keyword evidence="4 8" id="KW-0418">Kinase</keyword>
<evidence type="ECO:0000256" key="1">
    <source>
        <dbReference type="ARBA" id="ARBA00005380"/>
    </source>
</evidence>
<dbReference type="SUPFAM" id="SSF53613">
    <property type="entry name" value="Ribokinase-like"/>
    <property type="match status" value="1"/>
</dbReference>
<evidence type="ECO:0000313" key="8">
    <source>
        <dbReference type="EMBL" id="KLU65450.1"/>
    </source>
</evidence>
<keyword evidence="3 6" id="KW-0547">Nucleotide-binding</keyword>
<feature type="domain" description="Carbohydrate kinase PfkB" evidence="7">
    <location>
        <begin position="8"/>
        <end position="293"/>
    </location>
</feature>
<dbReference type="InterPro" id="IPR022463">
    <property type="entry name" value="1-PFruKinase"/>
</dbReference>
<keyword evidence="5 6" id="KW-0067">ATP-binding</keyword>
<evidence type="ECO:0000256" key="6">
    <source>
        <dbReference type="PIRNR" id="PIRNR000535"/>
    </source>
</evidence>
<dbReference type="GO" id="GO:0009024">
    <property type="term" value="F:tagatose-6-phosphate kinase activity"/>
    <property type="evidence" value="ECO:0007669"/>
    <property type="project" value="UniProtKB-EC"/>
</dbReference>
<dbReference type="Gene3D" id="3.40.1190.20">
    <property type="match status" value="1"/>
</dbReference>
<dbReference type="GO" id="GO:0044281">
    <property type="term" value="P:small molecule metabolic process"/>
    <property type="evidence" value="ECO:0007669"/>
    <property type="project" value="UniProtKB-ARBA"/>
</dbReference>
<dbReference type="EC" id="2.7.1.144" evidence="6"/>
<dbReference type="Pfam" id="PF00294">
    <property type="entry name" value="PfkB"/>
    <property type="match status" value="1"/>
</dbReference>
<keyword evidence="6" id="KW-0423">Lactose metabolism</keyword>
<dbReference type="GO" id="GO:0005988">
    <property type="term" value="P:lactose metabolic process"/>
    <property type="evidence" value="ECO:0007669"/>
    <property type="project" value="UniProtKB-KW"/>
</dbReference>
<dbReference type="NCBIfam" id="TIGR03168">
    <property type="entry name" value="1-PFK"/>
    <property type="match status" value="1"/>
</dbReference>
<dbReference type="RefSeq" id="WP_047810420.1">
    <property type="nucleotide sequence ID" value="NZ_LDZY01000008.1"/>
</dbReference>
<dbReference type="GO" id="GO:0005524">
    <property type="term" value="F:ATP binding"/>
    <property type="evidence" value="ECO:0007669"/>
    <property type="project" value="UniProtKB-KW"/>
</dbReference>
<proteinExistence type="inferred from homology"/>
<evidence type="ECO:0000259" key="7">
    <source>
        <dbReference type="Pfam" id="PF00294"/>
    </source>
</evidence>
<name>A0A0J1FPN3_9FIRM</name>
<evidence type="ECO:0000313" key="9">
    <source>
        <dbReference type="Proteomes" id="UP000036356"/>
    </source>
</evidence>
<dbReference type="Proteomes" id="UP000036356">
    <property type="component" value="Unassembled WGS sequence"/>
</dbReference>
<dbReference type="EMBL" id="LDZY01000008">
    <property type="protein sequence ID" value="KLU65450.1"/>
    <property type="molecule type" value="Genomic_DNA"/>
</dbReference>
<dbReference type="InterPro" id="IPR017583">
    <property type="entry name" value="Tagatose/fructose_Pkinase"/>
</dbReference>
<dbReference type="NCBIfam" id="TIGR03828">
    <property type="entry name" value="pfkB"/>
    <property type="match status" value="1"/>
</dbReference>
<evidence type="ECO:0000256" key="4">
    <source>
        <dbReference type="ARBA" id="ARBA00022777"/>
    </source>
</evidence>
<comment type="similarity">
    <text evidence="6">Belongs to the carbohydrate kinase PfkB family. LacC subfamily.</text>
</comment>
<keyword evidence="9" id="KW-1185">Reference proteome</keyword>
<dbReference type="PANTHER" id="PTHR46566:SF2">
    <property type="entry name" value="ATP-DEPENDENT 6-PHOSPHOFRUCTOKINASE ISOZYME 2"/>
    <property type="match status" value="1"/>
</dbReference>
<evidence type="ECO:0000256" key="3">
    <source>
        <dbReference type="ARBA" id="ARBA00022741"/>
    </source>
</evidence>
<dbReference type="STRING" id="476652.DEAC_c25870"/>
<dbReference type="GO" id="GO:0008662">
    <property type="term" value="F:1-phosphofructokinase activity"/>
    <property type="evidence" value="ECO:0007669"/>
    <property type="project" value="InterPro"/>
</dbReference>
<dbReference type="InterPro" id="IPR029056">
    <property type="entry name" value="Ribokinase-like"/>
</dbReference>
<dbReference type="GO" id="GO:2001059">
    <property type="term" value="P:D-tagatose 6-phosphate catabolic process"/>
    <property type="evidence" value="ECO:0007669"/>
    <property type="project" value="UniProtKB-UniPathway"/>
</dbReference>
<sequence length="310" mass="33687">MIKTVTLNAAVDKTVEVRDFRLGSVNRISKLQMDAGGKGINVSKVIRALNGESMALGVLAGRNGEFIQAEIEHRGISHDFLFVQGETRTNLKIVDPLNSTFTDINEPGIMISEAAVQEIEDRIFKDFDSETSLVLSGSIPSSVPSSIYRRWLERANALGGKTFLDADGELLREGLKAKPYLVKPNLHELEHFLGQKLSGLEEVAKAARDLLRQGVEVIVVSLGSEGALFAYQEQVIHARALPVEVKSTVGAGDAMVAALTLVPPGEDYLLRAVRWAIAASAAQVITPGTQPPELTKVISYLDQVQYQRLA</sequence>
<protein>
    <recommendedName>
        <fullName evidence="6">Tagatose-6-phosphate kinase</fullName>
        <ecNumber evidence="6">2.7.1.144</ecNumber>
    </recommendedName>
</protein>
<dbReference type="PATRIC" id="fig|476652.3.peg.2705"/>
<dbReference type="PANTHER" id="PTHR46566">
    <property type="entry name" value="1-PHOSPHOFRUCTOKINASE-RELATED"/>
    <property type="match status" value="1"/>
</dbReference>
<keyword evidence="2 6" id="KW-0808">Transferase</keyword>